<sequence length="190" mass="22289">METIYRIDEAPNKDFCRRQNKSRAFSLTHALASLSISDFQAYQKFESIYLPMMYTKMWKHNTGAYEARKQQRAYSFLMNLVIGLFRVLVSNQNDPNVSIERNKSHANFSLSAFPTLAQCHRSIQELQHSYMDCQLCFFPHHTSHNITIFRRHHHFHVSSSSAARRQRQQPELLPLVYLYCRFTVAPTAAL</sequence>
<evidence type="ECO:0000313" key="2">
    <source>
        <dbReference type="Proteomes" id="UP001163321"/>
    </source>
</evidence>
<organism evidence="1 2">
    <name type="scientific">Peronosclerospora sorghi</name>
    <dbReference type="NCBI Taxonomy" id="230839"/>
    <lineage>
        <taxon>Eukaryota</taxon>
        <taxon>Sar</taxon>
        <taxon>Stramenopiles</taxon>
        <taxon>Oomycota</taxon>
        <taxon>Peronosporomycetes</taxon>
        <taxon>Peronosporales</taxon>
        <taxon>Peronosporaceae</taxon>
        <taxon>Peronosclerospora</taxon>
    </lineage>
</organism>
<protein>
    <submittedName>
        <fullName evidence="1">Uncharacterized protein</fullName>
    </submittedName>
</protein>
<dbReference type="Proteomes" id="UP001163321">
    <property type="component" value="Chromosome 7"/>
</dbReference>
<accession>A0ACC0VRR5</accession>
<gene>
    <name evidence="1" type="ORF">PsorP6_014458</name>
</gene>
<proteinExistence type="predicted"/>
<comment type="caution">
    <text evidence="1">The sequence shown here is derived from an EMBL/GenBank/DDBJ whole genome shotgun (WGS) entry which is preliminary data.</text>
</comment>
<keyword evidence="2" id="KW-1185">Reference proteome</keyword>
<dbReference type="EMBL" id="CM047586">
    <property type="protein sequence ID" value="KAI9908892.1"/>
    <property type="molecule type" value="Genomic_DNA"/>
</dbReference>
<evidence type="ECO:0000313" key="1">
    <source>
        <dbReference type="EMBL" id="KAI9908892.1"/>
    </source>
</evidence>
<reference evidence="1 2" key="1">
    <citation type="journal article" date="2022" name="bioRxiv">
        <title>The genome of the oomycete Peronosclerospora sorghi, a cosmopolitan pathogen of maize and sorghum, is inflated with dispersed pseudogenes.</title>
        <authorList>
            <person name="Fletcher K."/>
            <person name="Martin F."/>
            <person name="Isakeit T."/>
            <person name="Cavanaugh K."/>
            <person name="Magill C."/>
            <person name="Michelmore R."/>
        </authorList>
    </citation>
    <scope>NUCLEOTIDE SEQUENCE [LARGE SCALE GENOMIC DNA]</scope>
    <source>
        <strain evidence="1">P6</strain>
    </source>
</reference>
<name>A0ACC0VRR5_9STRA</name>